<dbReference type="Proteomes" id="UP001055712">
    <property type="component" value="Unassembled WGS sequence"/>
</dbReference>
<reference evidence="2" key="2">
    <citation type="submission" date="2020-11" db="EMBL/GenBank/DDBJ databases">
        <authorList>
            <person name="Cecchin M."/>
            <person name="Marcolungo L."/>
            <person name="Rossato M."/>
            <person name="Girolomoni L."/>
            <person name="Cosentino E."/>
            <person name="Cuine S."/>
            <person name="Li-Beisson Y."/>
            <person name="Delledonne M."/>
            <person name="Ballottari M."/>
        </authorList>
    </citation>
    <scope>NUCLEOTIDE SEQUENCE</scope>
    <source>
        <strain evidence="2">211/11P</strain>
        <tissue evidence="2">Whole cell</tissue>
    </source>
</reference>
<feature type="domain" description="Methyltransferase type 11" evidence="1">
    <location>
        <begin position="104"/>
        <end position="176"/>
    </location>
</feature>
<organism evidence="2 3">
    <name type="scientific">Chlorella vulgaris</name>
    <name type="common">Green alga</name>
    <dbReference type="NCBI Taxonomy" id="3077"/>
    <lineage>
        <taxon>Eukaryota</taxon>
        <taxon>Viridiplantae</taxon>
        <taxon>Chlorophyta</taxon>
        <taxon>core chlorophytes</taxon>
        <taxon>Trebouxiophyceae</taxon>
        <taxon>Chlorellales</taxon>
        <taxon>Chlorellaceae</taxon>
        <taxon>Chlorella clade</taxon>
        <taxon>Chlorella</taxon>
    </lineage>
</organism>
<dbReference type="SUPFAM" id="SSF53335">
    <property type="entry name" value="S-adenosyl-L-methionine-dependent methyltransferases"/>
    <property type="match status" value="1"/>
</dbReference>
<dbReference type="AlphaFoldDB" id="A0A9D4YW78"/>
<protein>
    <recommendedName>
        <fullName evidence="1">Methyltransferase type 11 domain-containing protein</fullName>
    </recommendedName>
</protein>
<evidence type="ECO:0000313" key="3">
    <source>
        <dbReference type="Proteomes" id="UP001055712"/>
    </source>
</evidence>
<dbReference type="GO" id="GO:0008757">
    <property type="term" value="F:S-adenosylmethionine-dependent methyltransferase activity"/>
    <property type="evidence" value="ECO:0007669"/>
    <property type="project" value="InterPro"/>
</dbReference>
<dbReference type="EMBL" id="SIDB01000008">
    <property type="protein sequence ID" value="KAI3429355.1"/>
    <property type="molecule type" value="Genomic_DNA"/>
</dbReference>
<dbReference type="InterPro" id="IPR029063">
    <property type="entry name" value="SAM-dependent_MTases_sf"/>
</dbReference>
<dbReference type="PANTHER" id="PTHR43036">
    <property type="entry name" value="OSJNBB0011N17.9 PROTEIN"/>
    <property type="match status" value="1"/>
</dbReference>
<dbReference type="CDD" id="cd02440">
    <property type="entry name" value="AdoMet_MTases"/>
    <property type="match status" value="1"/>
</dbReference>
<sequence>MLAAGNRSVATAAVVDDTAAKVLLDPKWPQAFPFKPENFERYDESSDTLFYEQPRFVAHIDDNAIKALTQFYADTFPPSGSKDAALLDICSSWISHYPKGYTAGRVAGLGMNEAELARNSQLTEFAVRDLNVEAVLPFEDNSFDVITNAVSVDYLTKPIEVFQEMHRCLKPGGVAIMSFSNRCFPTKAISMWTSTGDLDHIWIVGSYFHYSVPGGFTAPQAKDITIRGPFGAGDPMYVVFARKQEAA</sequence>
<keyword evidence="3" id="KW-1185">Reference proteome</keyword>
<dbReference type="PANTHER" id="PTHR43036:SF1">
    <property type="entry name" value="S-ADENOSYL-L-METHIONINE-DEPENDENT METHYLTRANSFERASES SUPERFAMILY PROTEIN"/>
    <property type="match status" value="1"/>
</dbReference>
<gene>
    <name evidence="2" type="ORF">D9Q98_005450</name>
</gene>
<evidence type="ECO:0000259" key="1">
    <source>
        <dbReference type="Pfam" id="PF08241"/>
    </source>
</evidence>
<comment type="caution">
    <text evidence="2">The sequence shown here is derived from an EMBL/GenBank/DDBJ whole genome shotgun (WGS) entry which is preliminary data.</text>
</comment>
<dbReference type="InterPro" id="IPR013216">
    <property type="entry name" value="Methyltransf_11"/>
</dbReference>
<dbReference type="OrthoDB" id="2013972at2759"/>
<dbReference type="Gene3D" id="3.40.50.150">
    <property type="entry name" value="Vaccinia Virus protein VP39"/>
    <property type="match status" value="1"/>
</dbReference>
<evidence type="ECO:0000313" key="2">
    <source>
        <dbReference type="EMBL" id="KAI3429355.1"/>
    </source>
</evidence>
<proteinExistence type="predicted"/>
<name>A0A9D4YW78_CHLVU</name>
<accession>A0A9D4YW78</accession>
<reference evidence="2" key="1">
    <citation type="journal article" date="2019" name="Plant J.">
        <title>Chlorella vulgaris genome assembly and annotation reveals the molecular basis for metabolic acclimation to high light conditions.</title>
        <authorList>
            <person name="Cecchin M."/>
            <person name="Marcolungo L."/>
            <person name="Rossato M."/>
            <person name="Girolomoni L."/>
            <person name="Cosentino E."/>
            <person name="Cuine S."/>
            <person name="Li-Beisson Y."/>
            <person name="Delledonne M."/>
            <person name="Ballottari M."/>
        </authorList>
    </citation>
    <scope>NUCLEOTIDE SEQUENCE</scope>
    <source>
        <strain evidence="2">211/11P</strain>
    </source>
</reference>
<dbReference type="Pfam" id="PF08241">
    <property type="entry name" value="Methyltransf_11"/>
    <property type="match status" value="1"/>
</dbReference>